<evidence type="ECO:0000313" key="1">
    <source>
        <dbReference type="EMBL" id="MCK8495451.1"/>
    </source>
</evidence>
<sequence length="70" mass="8252">MYSAQTIAHKIDLLNGYDYACFLNTLEQSQGVIYDIQMPRPAKLVSVRTRMEWLELFVRVPELFLQMKRA</sequence>
<name>A0ABT0HTG1_9BACT</name>
<gene>
    <name evidence="1" type="ORF">M0L20_26535</name>
</gene>
<evidence type="ECO:0000313" key="2">
    <source>
        <dbReference type="Proteomes" id="UP001202180"/>
    </source>
</evidence>
<accession>A0ABT0HTG1</accession>
<proteinExistence type="predicted"/>
<reference evidence="1 2" key="1">
    <citation type="submission" date="2022-04" db="EMBL/GenBank/DDBJ databases">
        <title>Spirosoma sp. strain RP8 genome sequencing and assembly.</title>
        <authorList>
            <person name="Jung Y."/>
        </authorList>
    </citation>
    <scope>NUCLEOTIDE SEQUENCE [LARGE SCALE GENOMIC DNA]</scope>
    <source>
        <strain evidence="1 2">RP8</strain>
    </source>
</reference>
<comment type="caution">
    <text evidence="1">The sequence shown here is derived from an EMBL/GenBank/DDBJ whole genome shotgun (WGS) entry which is preliminary data.</text>
</comment>
<dbReference type="RefSeq" id="WP_248480236.1">
    <property type="nucleotide sequence ID" value="NZ_JALPRF010000008.1"/>
</dbReference>
<organism evidence="1 2">
    <name type="scientific">Spirosoma liriopis</name>
    <dbReference type="NCBI Taxonomy" id="2937440"/>
    <lineage>
        <taxon>Bacteria</taxon>
        <taxon>Pseudomonadati</taxon>
        <taxon>Bacteroidota</taxon>
        <taxon>Cytophagia</taxon>
        <taxon>Cytophagales</taxon>
        <taxon>Cytophagaceae</taxon>
        <taxon>Spirosoma</taxon>
    </lineage>
</organism>
<protein>
    <submittedName>
        <fullName evidence="1">Uncharacterized protein</fullName>
    </submittedName>
</protein>
<dbReference type="Proteomes" id="UP001202180">
    <property type="component" value="Unassembled WGS sequence"/>
</dbReference>
<keyword evidence="2" id="KW-1185">Reference proteome</keyword>
<dbReference type="EMBL" id="JALPRF010000008">
    <property type="protein sequence ID" value="MCK8495451.1"/>
    <property type="molecule type" value="Genomic_DNA"/>
</dbReference>